<evidence type="ECO:0000313" key="7">
    <source>
        <dbReference type="Proteomes" id="UP000287746"/>
    </source>
</evidence>
<gene>
    <name evidence="2" type="ORF">BRX40_13175</name>
    <name evidence="3" type="ORF">CA257_07955</name>
    <name evidence="4" type="ORF">DAH66_03185</name>
</gene>
<proteinExistence type="predicted"/>
<reference evidence="2" key="1">
    <citation type="submission" date="2016-12" db="EMBL/GenBank/DDBJ databases">
        <title>Whole genome sequencing of Sphingomonas koreensis.</title>
        <authorList>
            <person name="Conlan S."/>
            <person name="Thomas P.J."/>
            <person name="Mullikin J."/>
            <person name="Palmore T.N."/>
            <person name="Frank K.M."/>
            <person name="Segre J.A."/>
        </authorList>
    </citation>
    <scope>NUCLEOTIDE SEQUENCE</scope>
    <source>
        <strain evidence="2">ABOJV</strain>
    </source>
</reference>
<keyword evidence="1" id="KW-0472">Membrane</keyword>
<feature type="transmembrane region" description="Helical" evidence="1">
    <location>
        <begin position="50"/>
        <end position="76"/>
    </location>
</feature>
<keyword evidence="5" id="KW-1185">Reference proteome</keyword>
<evidence type="ECO:0000313" key="5">
    <source>
        <dbReference type="Proteomes" id="UP000185161"/>
    </source>
</evidence>
<dbReference type="Proteomes" id="UP000286681">
    <property type="component" value="Unassembled WGS sequence"/>
</dbReference>
<dbReference type="EMBL" id="CP018820">
    <property type="protein sequence ID" value="APR53251.1"/>
    <property type="molecule type" value="Genomic_DNA"/>
</dbReference>
<accession>A0A1L6JBE1</accession>
<dbReference type="GeneID" id="44133515"/>
<dbReference type="EMBL" id="QQYZ01000002">
    <property type="protein sequence ID" value="RSY89668.1"/>
    <property type="molecule type" value="Genomic_DNA"/>
</dbReference>
<evidence type="ECO:0000313" key="6">
    <source>
        <dbReference type="Proteomes" id="UP000286681"/>
    </source>
</evidence>
<dbReference type="EMBL" id="QQWO01000005">
    <property type="protein sequence ID" value="RSV04825.1"/>
    <property type="molecule type" value="Genomic_DNA"/>
</dbReference>
<keyword evidence="1" id="KW-1133">Transmembrane helix</keyword>
<evidence type="ECO:0000256" key="1">
    <source>
        <dbReference type="SAM" id="Phobius"/>
    </source>
</evidence>
<evidence type="ECO:0000313" key="2">
    <source>
        <dbReference type="EMBL" id="APR53251.1"/>
    </source>
</evidence>
<dbReference type="RefSeq" id="WP_075151910.1">
    <property type="nucleotide sequence ID" value="NZ_CP018820.1"/>
</dbReference>
<dbReference type="AlphaFoldDB" id="A0A1L6JBE1"/>
<feature type="transmembrane region" description="Helical" evidence="1">
    <location>
        <begin position="82"/>
        <end position="104"/>
    </location>
</feature>
<protein>
    <recommendedName>
        <fullName evidence="8">Superfamily III holin-X</fullName>
    </recommendedName>
</protein>
<sequence>MDERHEPDDEEGIGTLIARAVGDGRAYAEAELAYWRALALDRLADARAAAIFAVAVLLLAQAAAIALIVGFVMILTPYVGPGLATLIVVLVATGTAVLFARAALRRFRRATRPKDAP</sequence>
<dbReference type="KEGG" id="skr:BRX40_13175"/>
<reference evidence="5" key="2">
    <citation type="submission" date="2016-12" db="EMBL/GenBank/DDBJ databases">
        <title>Whole genome sequencing of Sphingomonas sp. ABOJV.</title>
        <authorList>
            <person name="Conlan S."/>
            <person name="Thomas P.J."/>
            <person name="Mullikin J."/>
            <person name="Palmore T.N."/>
            <person name="Frank K.M."/>
            <person name="Segre J.A."/>
        </authorList>
    </citation>
    <scope>NUCLEOTIDE SEQUENCE [LARGE SCALE GENOMIC DNA]</scope>
    <source>
        <strain evidence="5">ABOJV</strain>
    </source>
</reference>
<dbReference type="Proteomes" id="UP000287746">
    <property type="component" value="Unassembled WGS sequence"/>
</dbReference>
<name>A0A1L6JBE1_9SPHN</name>
<evidence type="ECO:0000313" key="3">
    <source>
        <dbReference type="EMBL" id="RSV04825.1"/>
    </source>
</evidence>
<reference evidence="6 7" key="3">
    <citation type="submission" date="2018-07" db="EMBL/GenBank/DDBJ databases">
        <title>Genomic and Epidemiologic Investigation of an Indolent Hospital Outbreak.</title>
        <authorList>
            <person name="Johnson R.C."/>
            <person name="Deming C."/>
            <person name="Conlan S."/>
            <person name="Zellmer C.J."/>
            <person name="Michelin A.V."/>
            <person name="Lee-Lin S."/>
            <person name="Thomas P.J."/>
            <person name="Park M."/>
            <person name="Weingarten R.A."/>
            <person name="Less J."/>
            <person name="Dekker J.P."/>
            <person name="Frank K.M."/>
            <person name="Musser K.A."/>
            <person name="Mcquiston J.R."/>
            <person name="Henderson D.K."/>
            <person name="Lau A.F."/>
            <person name="Palmore T.N."/>
            <person name="Segre J.A."/>
        </authorList>
    </citation>
    <scope>NUCLEOTIDE SEQUENCE [LARGE SCALE GENOMIC DNA]</scope>
    <source>
        <strain evidence="4 7">SK-CDC1_0717</strain>
        <strain evidence="3 6">SK-NIH.Env10_0317</strain>
    </source>
</reference>
<organism evidence="2 5">
    <name type="scientific">Sphingomonas koreensis</name>
    <dbReference type="NCBI Taxonomy" id="93064"/>
    <lineage>
        <taxon>Bacteria</taxon>
        <taxon>Pseudomonadati</taxon>
        <taxon>Pseudomonadota</taxon>
        <taxon>Alphaproteobacteria</taxon>
        <taxon>Sphingomonadales</taxon>
        <taxon>Sphingomonadaceae</taxon>
        <taxon>Sphingomonas</taxon>
    </lineage>
</organism>
<evidence type="ECO:0000313" key="4">
    <source>
        <dbReference type="EMBL" id="RSY89668.1"/>
    </source>
</evidence>
<dbReference type="Proteomes" id="UP000185161">
    <property type="component" value="Chromosome"/>
</dbReference>
<evidence type="ECO:0008006" key="8">
    <source>
        <dbReference type="Google" id="ProtNLM"/>
    </source>
</evidence>
<keyword evidence="1" id="KW-0812">Transmembrane</keyword>
<dbReference type="STRING" id="93064.BRX40_13175"/>